<dbReference type="Pfam" id="PF00076">
    <property type="entry name" value="RRM_1"/>
    <property type="match status" value="1"/>
</dbReference>
<evidence type="ECO:0000256" key="1">
    <source>
        <dbReference type="ARBA" id="ARBA00022884"/>
    </source>
</evidence>
<organism evidence="5 6">
    <name type="scientific">Bombus terrestris</name>
    <name type="common">Buff-tailed bumblebee</name>
    <name type="synonym">Apis terrestris</name>
    <dbReference type="NCBI Taxonomy" id="30195"/>
    <lineage>
        <taxon>Eukaryota</taxon>
        <taxon>Metazoa</taxon>
        <taxon>Ecdysozoa</taxon>
        <taxon>Arthropoda</taxon>
        <taxon>Hexapoda</taxon>
        <taxon>Insecta</taxon>
        <taxon>Pterygota</taxon>
        <taxon>Neoptera</taxon>
        <taxon>Endopterygota</taxon>
        <taxon>Hymenoptera</taxon>
        <taxon>Apocrita</taxon>
        <taxon>Aculeata</taxon>
        <taxon>Apoidea</taxon>
        <taxon>Anthophila</taxon>
        <taxon>Apidae</taxon>
        <taxon>Bombus</taxon>
        <taxon>Bombus</taxon>
    </lineage>
</organism>
<dbReference type="PROSITE" id="PS50102">
    <property type="entry name" value="RRM"/>
    <property type="match status" value="2"/>
</dbReference>
<dbReference type="SUPFAM" id="SSF54928">
    <property type="entry name" value="RNA-binding domain, RBD"/>
    <property type="match status" value="2"/>
</dbReference>
<dbReference type="InterPro" id="IPR000504">
    <property type="entry name" value="RRM_dom"/>
</dbReference>
<feature type="domain" description="RRM" evidence="4">
    <location>
        <begin position="247"/>
        <end position="323"/>
    </location>
</feature>
<dbReference type="AlphaFoldDB" id="A0A9C6S6G2"/>
<dbReference type="CDD" id="cd00590">
    <property type="entry name" value="RRM_SF"/>
    <property type="match status" value="2"/>
</dbReference>
<reference evidence="6" key="1">
    <citation type="submission" date="2025-08" db="UniProtKB">
        <authorList>
            <consortium name="RefSeq"/>
        </authorList>
    </citation>
    <scope>IDENTIFICATION</scope>
</reference>
<dbReference type="GO" id="GO:0003723">
    <property type="term" value="F:RNA binding"/>
    <property type="evidence" value="ECO:0007669"/>
    <property type="project" value="UniProtKB-UniRule"/>
</dbReference>
<evidence type="ECO:0000313" key="6">
    <source>
        <dbReference type="RefSeq" id="XP_048260300.1"/>
    </source>
</evidence>
<feature type="compositionally biased region" description="Basic and acidic residues" evidence="3">
    <location>
        <begin position="159"/>
        <end position="173"/>
    </location>
</feature>
<dbReference type="InterPro" id="IPR012677">
    <property type="entry name" value="Nucleotide-bd_a/b_plait_sf"/>
</dbReference>
<dbReference type="KEGG" id="bter:105667144"/>
<accession>A0A9C6S6G2</accession>
<feature type="domain" description="RRM" evidence="4">
    <location>
        <begin position="13"/>
        <end position="110"/>
    </location>
</feature>
<evidence type="ECO:0000256" key="3">
    <source>
        <dbReference type="SAM" id="MobiDB-lite"/>
    </source>
</evidence>
<dbReference type="Proteomes" id="UP000835206">
    <property type="component" value="Chromosome 3"/>
</dbReference>
<gene>
    <name evidence="6" type="primary">LOC105667144</name>
</gene>
<feature type="region of interest" description="Disordered" evidence="3">
    <location>
        <begin position="153"/>
        <end position="176"/>
    </location>
</feature>
<name>A0A9C6S6G2_BOMTE</name>
<keyword evidence="1 2" id="KW-0694">RNA-binding</keyword>
<sequence length="331" mass="37873">MDHEKYYDRKSDGSYVVHFLNKKGLNLQEVNERFSAFGKVLSVDDHGKANALCFIRYETVEDAIKCIDGFKNNKSIKILPHVHKVNNTNGKRLSRINTRGKILQSKKKRSSNQDSSRHCFEKSNLNNNFSLTKQFQDTETDCHSSSNILKSLSNNSNFKNDKVDDKDSVDRASPKQISSSKHISRFIDLQKIISNSLISSGVTNGNVKESKKIFDETEIPALMPIDQKYRVQNDKVVPSSTKIIPAKEVIIANINPSLSIHYILHLFNKFNPIAASSMMLIPKTDISYCYVYYETYNEAYASMKEFDMYHLHGRKLIVLTTEELMKEISLL</sequence>
<dbReference type="RefSeq" id="XP_048260300.1">
    <property type="nucleotide sequence ID" value="XM_048404343.1"/>
</dbReference>
<dbReference type="GeneID" id="105667144"/>
<dbReference type="OrthoDB" id="7682993at2759"/>
<evidence type="ECO:0000313" key="5">
    <source>
        <dbReference type="Proteomes" id="UP000835206"/>
    </source>
</evidence>
<protein>
    <submittedName>
        <fullName evidence="6">Uncharacterized protein LOC105667144</fullName>
    </submittedName>
</protein>
<evidence type="ECO:0000256" key="2">
    <source>
        <dbReference type="PROSITE-ProRule" id="PRU00176"/>
    </source>
</evidence>
<dbReference type="Gene3D" id="3.30.70.330">
    <property type="match status" value="2"/>
</dbReference>
<keyword evidence="5" id="KW-1185">Reference proteome</keyword>
<proteinExistence type="predicted"/>
<dbReference type="InterPro" id="IPR035979">
    <property type="entry name" value="RBD_domain_sf"/>
</dbReference>
<dbReference type="SMART" id="SM00360">
    <property type="entry name" value="RRM"/>
    <property type="match status" value="2"/>
</dbReference>
<feature type="region of interest" description="Disordered" evidence="3">
    <location>
        <begin position="99"/>
        <end position="119"/>
    </location>
</feature>
<evidence type="ECO:0000259" key="4">
    <source>
        <dbReference type="PROSITE" id="PS50102"/>
    </source>
</evidence>